<dbReference type="InterPro" id="IPR036259">
    <property type="entry name" value="MFS_trans_sf"/>
</dbReference>
<dbReference type="InterPro" id="IPR020846">
    <property type="entry name" value="MFS_dom"/>
</dbReference>
<dbReference type="Proteomes" id="UP001601059">
    <property type="component" value="Unassembled WGS sequence"/>
</dbReference>
<dbReference type="RefSeq" id="WP_389359341.1">
    <property type="nucleotide sequence ID" value="NZ_JBIACK010000002.1"/>
</dbReference>
<evidence type="ECO:0000256" key="2">
    <source>
        <dbReference type="ARBA" id="ARBA00008335"/>
    </source>
</evidence>
<feature type="transmembrane region" description="Helical" evidence="8">
    <location>
        <begin position="80"/>
        <end position="98"/>
    </location>
</feature>
<reference evidence="10 11" key="1">
    <citation type="submission" date="2024-08" db="EMBL/GenBank/DDBJ databases">
        <title>Two novel Cytobacillus novel species.</title>
        <authorList>
            <person name="Liu G."/>
        </authorList>
    </citation>
    <scope>NUCLEOTIDE SEQUENCE [LARGE SCALE GENOMIC DNA]</scope>
    <source>
        <strain evidence="10 11">FJAT-54145</strain>
    </source>
</reference>
<feature type="transmembrane region" description="Helical" evidence="8">
    <location>
        <begin position="333"/>
        <end position="353"/>
    </location>
</feature>
<keyword evidence="4" id="KW-1003">Cell membrane</keyword>
<dbReference type="EMBL" id="JBIACK010000002">
    <property type="protein sequence ID" value="MFE8700299.1"/>
    <property type="molecule type" value="Genomic_DNA"/>
</dbReference>
<dbReference type="Pfam" id="PF07690">
    <property type="entry name" value="MFS_1"/>
    <property type="match status" value="1"/>
</dbReference>
<gene>
    <name evidence="10" type="ORF">ACFYKX_06730</name>
</gene>
<feature type="transmembrane region" description="Helical" evidence="8">
    <location>
        <begin position="168"/>
        <end position="188"/>
    </location>
</feature>
<feature type="domain" description="Major facilitator superfamily (MFS) profile" evidence="9">
    <location>
        <begin position="14"/>
        <end position="382"/>
    </location>
</feature>
<comment type="subcellular location">
    <subcellularLocation>
        <location evidence="1">Cell membrane</location>
        <topology evidence="1">Multi-pass membrane protein</topology>
    </subcellularLocation>
</comment>
<keyword evidence="3" id="KW-0813">Transport</keyword>
<keyword evidence="11" id="KW-1185">Reference proteome</keyword>
<evidence type="ECO:0000259" key="9">
    <source>
        <dbReference type="PROSITE" id="PS50850"/>
    </source>
</evidence>
<accession>A0ABW6K981</accession>
<protein>
    <submittedName>
        <fullName evidence="10">MFS transporter</fullName>
    </submittedName>
</protein>
<evidence type="ECO:0000256" key="4">
    <source>
        <dbReference type="ARBA" id="ARBA00022475"/>
    </source>
</evidence>
<comment type="caution">
    <text evidence="10">The sequence shown here is derived from an EMBL/GenBank/DDBJ whole genome shotgun (WGS) entry which is preliminary data.</text>
</comment>
<evidence type="ECO:0000256" key="7">
    <source>
        <dbReference type="ARBA" id="ARBA00023136"/>
    </source>
</evidence>
<keyword evidence="5 8" id="KW-0812">Transmembrane</keyword>
<dbReference type="PROSITE" id="PS50850">
    <property type="entry name" value="MFS"/>
    <property type="match status" value="1"/>
</dbReference>
<organism evidence="10 11">
    <name type="scientific">Cytobacillus spartinae</name>
    <dbReference type="NCBI Taxonomy" id="3299023"/>
    <lineage>
        <taxon>Bacteria</taxon>
        <taxon>Bacillati</taxon>
        <taxon>Bacillota</taxon>
        <taxon>Bacilli</taxon>
        <taxon>Bacillales</taxon>
        <taxon>Bacillaceae</taxon>
        <taxon>Cytobacillus</taxon>
    </lineage>
</organism>
<dbReference type="PANTHER" id="PTHR43271:SF2">
    <property type="entry name" value="BLL2771 PROTEIN"/>
    <property type="match status" value="1"/>
</dbReference>
<evidence type="ECO:0000256" key="1">
    <source>
        <dbReference type="ARBA" id="ARBA00004651"/>
    </source>
</evidence>
<dbReference type="PANTHER" id="PTHR43271">
    <property type="entry name" value="BLL2771 PROTEIN"/>
    <property type="match status" value="1"/>
</dbReference>
<keyword evidence="6 8" id="KW-1133">Transmembrane helix</keyword>
<feature type="transmembrane region" description="Helical" evidence="8">
    <location>
        <begin position="274"/>
        <end position="293"/>
    </location>
</feature>
<evidence type="ECO:0000313" key="11">
    <source>
        <dbReference type="Proteomes" id="UP001601059"/>
    </source>
</evidence>
<keyword evidence="7 8" id="KW-0472">Membrane</keyword>
<feature type="transmembrane region" description="Helical" evidence="8">
    <location>
        <begin position="137"/>
        <end position="156"/>
    </location>
</feature>
<dbReference type="Gene3D" id="1.20.1720.10">
    <property type="entry name" value="Multidrug resistance protein D"/>
    <property type="match status" value="1"/>
</dbReference>
<evidence type="ECO:0000256" key="5">
    <source>
        <dbReference type="ARBA" id="ARBA00022692"/>
    </source>
</evidence>
<dbReference type="InterPro" id="IPR011701">
    <property type="entry name" value="MFS"/>
</dbReference>
<sequence>MIKVHPNKSILQLTAMILTITGIFVASNIYTLIPIYISISDSLGVTENQVVIAGSLFTLFYAFGLLSFGPASDIFGRRRILVLGMFVSALSTLAVGFSDTLMSLYVSRSIQGITLGSFAPVAFAYAFDLYSPKNRTLLLVFINTGFLMAGIIGQLISSSINIYYPWEYVFYFFSLCYISLFVISYFVLPKTARPQKNKTSLLKIFIRLLKNRSLIKCYGIAVTLLLSFVALYDGIGRFFTGSEEELFVLRAVGLIGATLSLFTGRLIEKFGVGVTLKTGLMIGGVSLSFMTIFKDWISLMALSVLFVASISLLIPTVITLIGTLGGNHRAKALSLYSFILLAGASLASPIAVALNFNHLLFLLICFFFFNLLSSYLLGKEIDL</sequence>
<feature type="transmembrane region" description="Helical" evidence="8">
    <location>
        <begin position="247"/>
        <end position="267"/>
    </location>
</feature>
<evidence type="ECO:0000256" key="8">
    <source>
        <dbReference type="SAM" id="Phobius"/>
    </source>
</evidence>
<evidence type="ECO:0000313" key="10">
    <source>
        <dbReference type="EMBL" id="MFE8700299.1"/>
    </source>
</evidence>
<feature type="transmembrane region" description="Helical" evidence="8">
    <location>
        <begin position="359"/>
        <end position="378"/>
    </location>
</feature>
<dbReference type="CDD" id="cd17324">
    <property type="entry name" value="MFS_NepI_like"/>
    <property type="match status" value="1"/>
</dbReference>
<comment type="similarity">
    <text evidence="2">Belongs to the major facilitator superfamily.</text>
</comment>
<feature type="transmembrane region" description="Helical" evidence="8">
    <location>
        <begin position="217"/>
        <end position="235"/>
    </location>
</feature>
<dbReference type="SUPFAM" id="SSF103473">
    <property type="entry name" value="MFS general substrate transporter"/>
    <property type="match status" value="1"/>
</dbReference>
<feature type="transmembrane region" description="Helical" evidence="8">
    <location>
        <begin position="110"/>
        <end position="130"/>
    </location>
</feature>
<feature type="transmembrane region" description="Helical" evidence="8">
    <location>
        <begin position="49"/>
        <end position="68"/>
    </location>
</feature>
<feature type="transmembrane region" description="Helical" evidence="8">
    <location>
        <begin position="299"/>
        <end position="321"/>
    </location>
</feature>
<name>A0ABW6K981_9BACI</name>
<evidence type="ECO:0000256" key="3">
    <source>
        <dbReference type="ARBA" id="ARBA00022448"/>
    </source>
</evidence>
<feature type="transmembrane region" description="Helical" evidence="8">
    <location>
        <begin position="12"/>
        <end position="37"/>
    </location>
</feature>
<proteinExistence type="inferred from homology"/>
<evidence type="ECO:0000256" key="6">
    <source>
        <dbReference type="ARBA" id="ARBA00022989"/>
    </source>
</evidence>